<reference evidence="2 3" key="1">
    <citation type="submission" date="2016-10" db="EMBL/GenBank/DDBJ databases">
        <title>Genome sequence of the basidiomycete white-rot fungus Trametes pubescens.</title>
        <authorList>
            <person name="Makela M.R."/>
            <person name="Granchi Z."/>
            <person name="Peng M."/>
            <person name="De Vries R.P."/>
            <person name="Grigoriev I."/>
            <person name="Riley R."/>
            <person name="Hilden K."/>
        </authorList>
    </citation>
    <scope>NUCLEOTIDE SEQUENCE [LARGE SCALE GENOMIC DNA]</scope>
    <source>
        <strain evidence="2 3">FBCC735</strain>
    </source>
</reference>
<sequence>MDSHYVRTVGHIDELLVMIFAYLDDRALSRAACVCKHWSEIALDCLWHEVTDLRRALTVLAPLALRPERASTTSIRAPTAYAFKRPLTADDWQRFQRYSARVRRLRYDQRHARSTTDRAKRHVPLHTKVFDDLSATCPYPDIFPNLQSLTWFACPSSRQHLSLVFMHRRVKHLGLHMYRSEPHAFTAFLSDACARCSGITSLELRLEEPMRNLEADVILLLRAFPQLLQLSLPIFSLTPRIFVELSRLQHVVSITLGHPAQAEPGDRRDVADFAPTIPDDAFVTLRNLAFSTRLPDATRLLQTTQYPARLTRLHIKSVAITTPVELRDFFCAVRDRCTSLTDLSVDYIIAPDSPITSPPPLRHERPSLETFRPLFSARSIRVFEFRWDYALNLSDDDMEGFASGWPALESLQLNPEPVPEPDGPRLSLCALIPFARHCLNMRYLALHVDARDLPDLSRLARSPAATPFKCLETLAVGLSAISKAEPVTLFLSQLLPLGCPVSCGLRWPDAFDLALEHARIPLDVRTEMAAYWQRWTEVAKLLPVATKARLEEKARFSALERDMHALELSRSEDRRRLTHLEREVQDLRGRTGRTP</sequence>
<dbReference type="InterPro" id="IPR032675">
    <property type="entry name" value="LRR_dom_sf"/>
</dbReference>
<dbReference type="Gene3D" id="1.20.1280.50">
    <property type="match status" value="1"/>
</dbReference>
<dbReference type="GO" id="GO:0019005">
    <property type="term" value="C:SCF ubiquitin ligase complex"/>
    <property type="evidence" value="ECO:0007669"/>
    <property type="project" value="TreeGrafter"/>
</dbReference>
<evidence type="ECO:0000259" key="1">
    <source>
        <dbReference type="Pfam" id="PF12937"/>
    </source>
</evidence>
<keyword evidence="3" id="KW-1185">Reference proteome</keyword>
<proteinExistence type="predicted"/>
<organism evidence="2 3">
    <name type="scientific">Trametes pubescens</name>
    <name type="common">White-rot fungus</name>
    <dbReference type="NCBI Taxonomy" id="154538"/>
    <lineage>
        <taxon>Eukaryota</taxon>
        <taxon>Fungi</taxon>
        <taxon>Dikarya</taxon>
        <taxon>Basidiomycota</taxon>
        <taxon>Agaricomycotina</taxon>
        <taxon>Agaricomycetes</taxon>
        <taxon>Polyporales</taxon>
        <taxon>Polyporaceae</taxon>
        <taxon>Trametes</taxon>
    </lineage>
</organism>
<dbReference type="PANTHER" id="PTHR13318:SF190">
    <property type="entry name" value="PARTNER OF PAIRED, ISOFORM B"/>
    <property type="match status" value="1"/>
</dbReference>
<dbReference type="Proteomes" id="UP000184267">
    <property type="component" value="Unassembled WGS sequence"/>
</dbReference>
<dbReference type="STRING" id="154538.A0A1M2VCY2"/>
<name>A0A1M2VCY2_TRAPU</name>
<dbReference type="SUPFAM" id="SSF81383">
    <property type="entry name" value="F-box domain"/>
    <property type="match status" value="1"/>
</dbReference>
<evidence type="ECO:0000313" key="3">
    <source>
        <dbReference type="Proteomes" id="UP000184267"/>
    </source>
</evidence>
<dbReference type="OMA" id="FEFRWDY"/>
<dbReference type="GO" id="GO:0031146">
    <property type="term" value="P:SCF-dependent proteasomal ubiquitin-dependent protein catabolic process"/>
    <property type="evidence" value="ECO:0007669"/>
    <property type="project" value="TreeGrafter"/>
</dbReference>
<dbReference type="SUPFAM" id="SSF52047">
    <property type="entry name" value="RNI-like"/>
    <property type="match status" value="1"/>
</dbReference>
<dbReference type="Pfam" id="PF12937">
    <property type="entry name" value="F-box-like"/>
    <property type="match status" value="1"/>
</dbReference>
<gene>
    <name evidence="2" type="ORF">TRAPUB_3741</name>
</gene>
<accession>A0A1M2VCY2</accession>
<dbReference type="AlphaFoldDB" id="A0A1M2VCY2"/>
<feature type="domain" description="F-box" evidence="1">
    <location>
        <begin position="13"/>
        <end position="50"/>
    </location>
</feature>
<comment type="caution">
    <text evidence="2">The sequence shown here is derived from an EMBL/GenBank/DDBJ whole genome shotgun (WGS) entry which is preliminary data.</text>
</comment>
<dbReference type="PANTHER" id="PTHR13318">
    <property type="entry name" value="PARTNER OF PAIRED, ISOFORM B-RELATED"/>
    <property type="match status" value="1"/>
</dbReference>
<protein>
    <recommendedName>
        <fullName evidence="1">F-box domain-containing protein</fullName>
    </recommendedName>
</protein>
<dbReference type="OrthoDB" id="2447803at2759"/>
<evidence type="ECO:0000313" key="2">
    <source>
        <dbReference type="EMBL" id="OJT05425.1"/>
    </source>
</evidence>
<dbReference type="EMBL" id="MNAD01001462">
    <property type="protein sequence ID" value="OJT05425.1"/>
    <property type="molecule type" value="Genomic_DNA"/>
</dbReference>
<dbReference type="Gene3D" id="3.80.10.10">
    <property type="entry name" value="Ribonuclease Inhibitor"/>
    <property type="match status" value="1"/>
</dbReference>
<dbReference type="InterPro" id="IPR036047">
    <property type="entry name" value="F-box-like_dom_sf"/>
</dbReference>
<dbReference type="InterPro" id="IPR001810">
    <property type="entry name" value="F-box_dom"/>
</dbReference>